<dbReference type="Proteomes" id="UP000093561">
    <property type="component" value="Unassembled WGS sequence"/>
</dbReference>
<evidence type="ECO:0000313" key="2">
    <source>
        <dbReference type="WBParaSite" id="mrna-Wban_04219"/>
    </source>
</evidence>
<name>A0AAF5PQT7_WUCBA</name>
<protein>
    <submittedName>
        <fullName evidence="2">Uncharacterized protein</fullName>
    </submittedName>
</protein>
<reference evidence="1" key="1">
    <citation type="submission" date="2015-03" db="EMBL/GenBank/DDBJ databases">
        <title>Wuchereria bancrofti Genome Sequencing Papua New Guinea Strain.</title>
        <authorList>
            <person name="Small S.T."/>
            <person name="Serre D."/>
            <person name="Zimmerman P.A."/>
        </authorList>
    </citation>
    <scope>NUCLEOTIDE SEQUENCE [LARGE SCALE GENOMIC DNA]</scope>
    <source>
        <strain evidence="1">pt0022</strain>
    </source>
</reference>
<dbReference type="AlphaFoldDB" id="A0AAF5PQT7"/>
<accession>A0AAF5PQT7</accession>
<evidence type="ECO:0000313" key="1">
    <source>
        <dbReference type="Proteomes" id="UP000093561"/>
    </source>
</evidence>
<reference evidence="1" key="2">
    <citation type="journal article" date="2016" name="Mol. Ecol.">
        <title>Population genomics of the filarial nematode parasite Wuchereria bancrofti from mosquitoes.</title>
        <authorList>
            <person name="Small S.T."/>
            <person name="Reimer L.J."/>
            <person name="Tisch D.J."/>
            <person name="King C.L."/>
            <person name="Christensen B.M."/>
            <person name="Siba P.M."/>
            <person name="Kazura J.W."/>
            <person name="Serre D."/>
            <person name="Zimmerman P.A."/>
        </authorList>
    </citation>
    <scope>NUCLEOTIDE SEQUENCE</scope>
    <source>
        <strain evidence="1">pt0022</strain>
    </source>
</reference>
<sequence length="271" mass="31000">MQINMQELPQKMEKTFANTQFDLNRNLLFDDYARITTESSGLPQQKTQSLIKQDNPISQVSIAKPLPQIPSRLLSSSFTATLPSLLLLSSSSTPSPSVPVVAPSIALGNTESRSRVPTRQTSSNLLWFNDTLPPFDCSHDFQQIAMEFQRKFPAQTARDIREKRLAEMIKRKLIDCDHKTKKNHWQNMVELLAKAKISPSEEEECSNGLVQERIACLNLLSYTCQFIKRDYTFRLIPARVIIQEARIIEDGVTKCVKVIRLIKKHNQPRKF</sequence>
<organism evidence="1 2">
    <name type="scientific">Wuchereria bancrofti</name>
    <dbReference type="NCBI Taxonomy" id="6293"/>
    <lineage>
        <taxon>Eukaryota</taxon>
        <taxon>Metazoa</taxon>
        <taxon>Ecdysozoa</taxon>
        <taxon>Nematoda</taxon>
        <taxon>Chromadorea</taxon>
        <taxon>Rhabditida</taxon>
        <taxon>Spirurina</taxon>
        <taxon>Spiruromorpha</taxon>
        <taxon>Filarioidea</taxon>
        <taxon>Onchocercidae</taxon>
        <taxon>Wuchereria</taxon>
    </lineage>
</organism>
<proteinExistence type="predicted"/>
<reference evidence="2" key="3">
    <citation type="submission" date="2024-02" db="UniProtKB">
        <authorList>
            <consortium name="WormBaseParasite"/>
        </authorList>
    </citation>
    <scope>IDENTIFICATION</scope>
    <source>
        <strain evidence="2">pt0022</strain>
    </source>
</reference>
<dbReference type="WBParaSite" id="mrna-Wban_04219">
    <property type="protein sequence ID" value="mrna-Wban_04219"/>
    <property type="gene ID" value="Wban_04219"/>
</dbReference>